<feature type="compositionally biased region" description="Low complexity" evidence="1">
    <location>
        <begin position="168"/>
        <end position="182"/>
    </location>
</feature>
<reference evidence="4 5" key="1">
    <citation type="submission" date="2023-08" db="EMBL/GenBank/DDBJ databases">
        <title>Black Yeasts Isolated from many extreme environments.</title>
        <authorList>
            <person name="Coleine C."/>
            <person name="Stajich J.E."/>
            <person name="Selbmann L."/>
        </authorList>
    </citation>
    <scope>NUCLEOTIDE SEQUENCE [LARGE SCALE GENOMIC DNA]</scope>
    <source>
        <strain evidence="4 5">CCFEE 5910</strain>
    </source>
</reference>
<dbReference type="InterPro" id="IPR059009">
    <property type="entry name" value="Znf_C2H2_17_1st"/>
</dbReference>
<dbReference type="Pfam" id="PF26176">
    <property type="entry name" value="zf_C2H2_17_2"/>
    <property type="match status" value="1"/>
</dbReference>
<feature type="region of interest" description="Disordered" evidence="1">
    <location>
        <begin position="325"/>
        <end position="373"/>
    </location>
</feature>
<feature type="domain" description="C2H2-domain containing protein second zinc finger" evidence="2">
    <location>
        <begin position="285"/>
        <end position="316"/>
    </location>
</feature>
<feature type="domain" description="C2H2-domain containing protein first zinc finger" evidence="3">
    <location>
        <begin position="244"/>
        <end position="277"/>
    </location>
</feature>
<accession>A0AAN7T0S5</accession>
<feature type="compositionally biased region" description="Basic and acidic residues" evidence="1">
    <location>
        <begin position="187"/>
        <end position="211"/>
    </location>
</feature>
<keyword evidence="5" id="KW-1185">Reference proteome</keyword>
<dbReference type="Pfam" id="PF26177">
    <property type="entry name" value="zf_C2H2_17_1st"/>
    <property type="match status" value="1"/>
</dbReference>
<comment type="caution">
    <text evidence="4">The sequence shown here is derived from an EMBL/GenBank/DDBJ whole genome shotgun (WGS) entry which is preliminary data.</text>
</comment>
<dbReference type="Proteomes" id="UP001309876">
    <property type="component" value="Unassembled WGS sequence"/>
</dbReference>
<proteinExistence type="predicted"/>
<evidence type="ECO:0000259" key="3">
    <source>
        <dbReference type="Pfam" id="PF26177"/>
    </source>
</evidence>
<feature type="compositionally biased region" description="Polar residues" evidence="1">
    <location>
        <begin position="343"/>
        <end position="355"/>
    </location>
</feature>
<sequence length="416" mass="46821">MAEPNYHVVPSASIYFPEMTSCLPVGDDTSFPGNDGSYIPTSGVAPTDLTFIHPLGPCDSDTSGPSSGPLAKPFSPPMTEAEIAQAELYHTTGIDSGMAHLSCYPDQWVMQLPPTPPADPMFEIPDLFDTGRTDSLAFEPLPEPATECEYLGVSKLQFSRAPIKHSNPRPIRSASERSPPSSATGSPKERHMERSKHNPRNDPRYDVKPDKDGNYHCPYAADNCNHKPTKQKCIYAKNLDSHLKPYTCKFGDRDENCRPLRFSSNACLFRHEREMHGLHNHGINPYLCKFEGCERARRDNGFPRRWNQRDHMKRVHGWEEPENDEIADRGYTDPSRRRKGPGASTSVAMKRNSSARAHPYLPGHSRNVSAPRYHPQLRRDVQTQNIMMPGMTVDHSHYGPMVTQSFEPGMYLQSVY</sequence>
<protein>
    <submittedName>
        <fullName evidence="4">Uncharacterized protein</fullName>
    </submittedName>
</protein>
<dbReference type="EMBL" id="JAVRRJ010000003">
    <property type="protein sequence ID" value="KAK5086373.1"/>
    <property type="molecule type" value="Genomic_DNA"/>
</dbReference>
<dbReference type="InterPro" id="IPR059095">
    <property type="entry name" value="Znf_C2H2_17_2nd"/>
</dbReference>
<feature type="compositionally biased region" description="Basic and acidic residues" evidence="1">
    <location>
        <begin position="326"/>
        <end position="335"/>
    </location>
</feature>
<organism evidence="4 5">
    <name type="scientific">Lithohypha guttulata</name>
    <dbReference type="NCBI Taxonomy" id="1690604"/>
    <lineage>
        <taxon>Eukaryota</taxon>
        <taxon>Fungi</taxon>
        <taxon>Dikarya</taxon>
        <taxon>Ascomycota</taxon>
        <taxon>Pezizomycotina</taxon>
        <taxon>Eurotiomycetes</taxon>
        <taxon>Chaetothyriomycetidae</taxon>
        <taxon>Chaetothyriales</taxon>
        <taxon>Trichomeriaceae</taxon>
        <taxon>Lithohypha</taxon>
    </lineage>
</organism>
<name>A0AAN7T0S5_9EURO</name>
<evidence type="ECO:0000313" key="4">
    <source>
        <dbReference type="EMBL" id="KAK5086373.1"/>
    </source>
</evidence>
<dbReference type="AlphaFoldDB" id="A0AAN7T0S5"/>
<gene>
    <name evidence="4" type="ORF">LTR05_003541</name>
</gene>
<evidence type="ECO:0000313" key="5">
    <source>
        <dbReference type="Proteomes" id="UP001309876"/>
    </source>
</evidence>
<evidence type="ECO:0000256" key="1">
    <source>
        <dbReference type="SAM" id="MobiDB-lite"/>
    </source>
</evidence>
<evidence type="ECO:0000259" key="2">
    <source>
        <dbReference type="Pfam" id="PF26176"/>
    </source>
</evidence>
<dbReference type="Gene3D" id="3.30.160.60">
    <property type="entry name" value="Classic Zinc Finger"/>
    <property type="match status" value="1"/>
</dbReference>
<feature type="region of interest" description="Disordered" evidence="1">
    <location>
        <begin position="161"/>
        <end position="211"/>
    </location>
</feature>